<dbReference type="RefSeq" id="WP_141887061.1">
    <property type="nucleotide sequence ID" value="NZ_BAAAUY010000001.1"/>
</dbReference>
<keyword evidence="3" id="KW-0028">Amino-acid biosynthesis</keyword>
<dbReference type="Gene3D" id="3.40.50.620">
    <property type="entry name" value="HUPs"/>
    <property type="match status" value="1"/>
</dbReference>
<dbReference type="InterPro" id="IPR001962">
    <property type="entry name" value="Asn_synthase"/>
</dbReference>
<dbReference type="InterPro" id="IPR051786">
    <property type="entry name" value="ASN_synthetase/amidase"/>
</dbReference>
<dbReference type="GO" id="GO:0006529">
    <property type="term" value="P:asparagine biosynthetic process"/>
    <property type="evidence" value="ECO:0007669"/>
    <property type="project" value="UniProtKB-KW"/>
</dbReference>
<keyword evidence="7" id="KW-1185">Reference proteome</keyword>
<reference evidence="6 7" key="1">
    <citation type="submission" date="2019-06" db="EMBL/GenBank/DDBJ databases">
        <title>Sequencing the genomes of 1000 actinobacteria strains.</title>
        <authorList>
            <person name="Klenk H.-P."/>
        </authorList>
    </citation>
    <scope>NUCLEOTIDE SEQUENCE [LARGE SCALE GENOMIC DNA]</scope>
    <source>
        <strain evidence="6 7">DSM 8803</strain>
    </source>
</reference>
<dbReference type="SUPFAM" id="SSF56235">
    <property type="entry name" value="N-terminal nucleophile aminohydrolases (Ntn hydrolases)"/>
    <property type="match status" value="1"/>
</dbReference>
<dbReference type="PANTHER" id="PTHR43284:SF1">
    <property type="entry name" value="ASPARAGINE SYNTHETASE"/>
    <property type="match status" value="1"/>
</dbReference>
<dbReference type="PANTHER" id="PTHR43284">
    <property type="entry name" value="ASPARAGINE SYNTHETASE (GLUTAMINE-HYDROLYZING)"/>
    <property type="match status" value="1"/>
</dbReference>
<evidence type="ECO:0000256" key="4">
    <source>
        <dbReference type="ARBA" id="ARBA00048741"/>
    </source>
</evidence>
<comment type="caution">
    <text evidence="6">The sequence shown here is derived from an EMBL/GenBank/DDBJ whole genome shotgun (WGS) entry which is preliminary data.</text>
</comment>
<evidence type="ECO:0000259" key="5">
    <source>
        <dbReference type="Pfam" id="PF00733"/>
    </source>
</evidence>
<dbReference type="AlphaFoldDB" id="A0A542Y6V4"/>
<dbReference type="EMBL" id="VFON01000001">
    <property type="protein sequence ID" value="TQL43796.1"/>
    <property type="molecule type" value="Genomic_DNA"/>
</dbReference>
<evidence type="ECO:0000313" key="6">
    <source>
        <dbReference type="EMBL" id="TQL43796.1"/>
    </source>
</evidence>
<dbReference type="Proteomes" id="UP000319094">
    <property type="component" value="Unassembled WGS sequence"/>
</dbReference>
<comment type="catalytic activity">
    <reaction evidence="4">
        <text>L-aspartate + L-glutamine + ATP + H2O = L-asparagine + L-glutamate + AMP + diphosphate + H(+)</text>
        <dbReference type="Rhea" id="RHEA:12228"/>
        <dbReference type="ChEBI" id="CHEBI:15377"/>
        <dbReference type="ChEBI" id="CHEBI:15378"/>
        <dbReference type="ChEBI" id="CHEBI:29985"/>
        <dbReference type="ChEBI" id="CHEBI:29991"/>
        <dbReference type="ChEBI" id="CHEBI:30616"/>
        <dbReference type="ChEBI" id="CHEBI:33019"/>
        <dbReference type="ChEBI" id="CHEBI:58048"/>
        <dbReference type="ChEBI" id="CHEBI:58359"/>
        <dbReference type="ChEBI" id="CHEBI:456215"/>
        <dbReference type="EC" id="6.3.5.4"/>
    </reaction>
</comment>
<proteinExistence type="predicted"/>
<dbReference type="Pfam" id="PF00733">
    <property type="entry name" value="Asn_synthase"/>
    <property type="match status" value="1"/>
</dbReference>
<dbReference type="SUPFAM" id="SSF52402">
    <property type="entry name" value="Adenine nucleotide alpha hydrolases-like"/>
    <property type="match status" value="1"/>
</dbReference>
<evidence type="ECO:0000313" key="7">
    <source>
        <dbReference type="Proteomes" id="UP000319094"/>
    </source>
</evidence>
<keyword evidence="3" id="KW-0061">Asparagine biosynthesis</keyword>
<evidence type="ECO:0000256" key="3">
    <source>
        <dbReference type="ARBA" id="ARBA00022888"/>
    </source>
</evidence>
<evidence type="ECO:0000256" key="1">
    <source>
        <dbReference type="ARBA" id="ARBA00005187"/>
    </source>
</evidence>
<gene>
    <name evidence="6" type="ORF">FB468_1833</name>
</gene>
<organism evidence="6 7">
    <name type="scientific">Leucobacter komagatae</name>
    <dbReference type="NCBI Taxonomy" id="55969"/>
    <lineage>
        <taxon>Bacteria</taxon>
        <taxon>Bacillati</taxon>
        <taxon>Actinomycetota</taxon>
        <taxon>Actinomycetes</taxon>
        <taxon>Micrococcales</taxon>
        <taxon>Microbacteriaceae</taxon>
        <taxon>Leucobacter</taxon>
    </lineage>
</organism>
<dbReference type="InterPro" id="IPR029055">
    <property type="entry name" value="Ntn_hydrolases_N"/>
</dbReference>
<sequence length="539" mass="60140">MHTNAHLTHAAWHTTEHAEGTLHWRGYPDSLEALGAALATAVPTHSAPQLDEIAGHWCAVLETPAGFIAAQDPIRSWPLFVASSPDGARVITDSIDYAREHAGDPAVDRDFAAEFANLGYVTGRDTLFAGIEQIQPGGWMVAPADGSTRWGVRRLAPHSAPGRTDAAELDRVFTEALDRAFDRMFAEIGDRQIVIPLSGGLDSRLLAVAMHDRGHRNVVNFTYGAGRTREVGISEEVATKLGQRWEFIEYTNAEIREAWASPAAGAFVRDAYAGASLPHVQDWYPVQQLQARGLISDDAVFLPGHTVVGNMHDEQILANPAPLSRHELIDTLLRHHATLKPNARALLKSQPFMAKLNEFLDSMNYDGSPDARLDVLEYWNIIERQTKYINNSMRGYEHFGNDWALPMLDREVLDVWATFDRSVAQDRDWYRAYVNTRYARATGESINTFEAFAAANVSQGNRDRIKTVLRAVGLLTPIERRITARAYAQHPMGFQEFVGATTPEEVRKFILRGGQPMGIYAQRFLDDTWTPDAKLFDRD</sequence>
<comment type="pathway">
    <text evidence="1">Amino-acid biosynthesis; L-asparagine biosynthesis; L-asparagine from L-aspartate (L-Gln route): step 1/1.</text>
</comment>
<accession>A0A542Y6V4</accession>
<dbReference type="EC" id="6.3.5.4" evidence="2"/>
<name>A0A542Y6V4_9MICO</name>
<dbReference type="GO" id="GO:0004066">
    <property type="term" value="F:asparagine synthase (glutamine-hydrolyzing) activity"/>
    <property type="evidence" value="ECO:0007669"/>
    <property type="project" value="UniProtKB-EC"/>
</dbReference>
<protein>
    <recommendedName>
        <fullName evidence="2">asparagine synthase (glutamine-hydrolyzing)</fullName>
        <ecNumber evidence="2">6.3.5.4</ecNumber>
    </recommendedName>
</protein>
<dbReference type="OrthoDB" id="4897717at2"/>
<dbReference type="InterPro" id="IPR014729">
    <property type="entry name" value="Rossmann-like_a/b/a_fold"/>
</dbReference>
<feature type="domain" description="Asparagine synthetase" evidence="5">
    <location>
        <begin position="175"/>
        <end position="259"/>
    </location>
</feature>
<evidence type="ECO:0000256" key="2">
    <source>
        <dbReference type="ARBA" id="ARBA00012737"/>
    </source>
</evidence>